<sequence length="154" mass="15773">MKKLILFLALSCFVATGVNAQVDLNSMASKATGTATNVENTAKALGELANGIAPGALNSSWLTNKTSWLKGASTVTSASGAGKLLGQLGGFLKPSATKSGFDLSKWISTANTLKSFSGVGSSIKSLLGGMNASSLTSSFLKNKDTYMSLLNTLK</sequence>
<dbReference type="RefSeq" id="WP_110997943.1">
    <property type="nucleotide sequence ID" value="NZ_QKTW01000009.1"/>
</dbReference>
<name>A0A2W2BK62_9BACT</name>
<evidence type="ECO:0000256" key="1">
    <source>
        <dbReference type="SAM" id="SignalP"/>
    </source>
</evidence>
<dbReference type="Proteomes" id="UP000248745">
    <property type="component" value="Unassembled WGS sequence"/>
</dbReference>
<feature type="chain" id="PRO_5015838839" description="DUF2780 domain-containing protein" evidence="1">
    <location>
        <begin position="21"/>
        <end position="154"/>
    </location>
</feature>
<accession>A0A2W2BK62</accession>
<feature type="signal peptide" evidence="1">
    <location>
        <begin position="1"/>
        <end position="20"/>
    </location>
</feature>
<comment type="caution">
    <text evidence="2">The sequence shown here is derived from an EMBL/GenBank/DDBJ whole genome shotgun (WGS) entry which is preliminary data.</text>
</comment>
<organism evidence="2 3">
    <name type="scientific">Taibaiella soli</name>
    <dbReference type="NCBI Taxonomy" id="1649169"/>
    <lineage>
        <taxon>Bacteria</taxon>
        <taxon>Pseudomonadati</taxon>
        <taxon>Bacteroidota</taxon>
        <taxon>Chitinophagia</taxon>
        <taxon>Chitinophagales</taxon>
        <taxon>Chitinophagaceae</taxon>
        <taxon>Taibaiella</taxon>
    </lineage>
</organism>
<gene>
    <name evidence="2" type="ORF">DN068_05755</name>
</gene>
<dbReference type="AlphaFoldDB" id="A0A2W2BK62"/>
<evidence type="ECO:0000313" key="2">
    <source>
        <dbReference type="EMBL" id="PZF73846.1"/>
    </source>
</evidence>
<evidence type="ECO:0000313" key="3">
    <source>
        <dbReference type="Proteomes" id="UP000248745"/>
    </source>
</evidence>
<reference evidence="2 3" key="1">
    <citation type="submission" date="2018-06" db="EMBL/GenBank/DDBJ databases">
        <title>Mucibacter soli gen. nov., sp. nov., a new member of the family Chitinophagaceae producing mucin.</title>
        <authorList>
            <person name="Kim M.-K."/>
            <person name="Park S."/>
            <person name="Kim T.-S."/>
            <person name="Joung Y."/>
            <person name="Han J.-H."/>
            <person name="Kim S.B."/>
        </authorList>
    </citation>
    <scope>NUCLEOTIDE SEQUENCE [LARGE SCALE GENOMIC DNA]</scope>
    <source>
        <strain evidence="2 3">R1-15</strain>
    </source>
</reference>
<proteinExistence type="predicted"/>
<keyword evidence="1" id="KW-0732">Signal</keyword>
<protein>
    <recommendedName>
        <fullName evidence="4">DUF2780 domain-containing protein</fullName>
    </recommendedName>
</protein>
<keyword evidence="3" id="KW-1185">Reference proteome</keyword>
<evidence type="ECO:0008006" key="4">
    <source>
        <dbReference type="Google" id="ProtNLM"/>
    </source>
</evidence>
<dbReference type="EMBL" id="QKTW01000009">
    <property type="protein sequence ID" value="PZF73846.1"/>
    <property type="molecule type" value="Genomic_DNA"/>
</dbReference>